<dbReference type="RefSeq" id="WP_047215695.1">
    <property type="nucleotide sequence ID" value="NZ_CP011568.3"/>
</dbReference>
<dbReference type="Pfam" id="PF00639">
    <property type="entry name" value="Rotamase"/>
    <property type="match status" value="1"/>
</dbReference>
<dbReference type="Proteomes" id="UP000036700">
    <property type="component" value="Chromosome"/>
</dbReference>
<proteinExistence type="inferred from homology"/>
<keyword evidence="4 5" id="KW-0697">Rotamase</keyword>
<dbReference type="EMBL" id="CP011568">
    <property type="protein sequence ID" value="AKJ69786.1"/>
    <property type="molecule type" value="Genomic_DNA"/>
</dbReference>
<dbReference type="KEGG" id="ptx:ABW99_17825"/>
<name>A0A0G3EYD5_9BURK</name>
<comment type="catalytic activity">
    <reaction evidence="1">
        <text>[protein]-peptidylproline (omega=180) = [protein]-peptidylproline (omega=0)</text>
        <dbReference type="Rhea" id="RHEA:16237"/>
        <dbReference type="Rhea" id="RHEA-COMP:10747"/>
        <dbReference type="Rhea" id="RHEA-COMP:10748"/>
        <dbReference type="ChEBI" id="CHEBI:83833"/>
        <dbReference type="ChEBI" id="CHEBI:83834"/>
        <dbReference type="EC" id="5.2.1.8"/>
    </reaction>
</comment>
<dbReference type="PANTHER" id="PTHR47245">
    <property type="entry name" value="PEPTIDYLPROLYL ISOMERASE"/>
    <property type="match status" value="1"/>
</dbReference>
<dbReference type="SUPFAM" id="SSF54534">
    <property type="entry name" value="FKBP-like"/>
    <property type="match status" value="1"/>
</dbReference>
<evidence type="ECO:0000259" key="6">
    <source>
        <dbReference type="PROSITE" id="PS50198"/>
    </source>
</evidence>
<dbReference type="PANTHER" id="PTHR47245:SF2">
    <property type="entry name" value="PEPTIDYL-PROLYL CIS-TRANS ISOMERASE HP_0175-RELATED"/>
    <property type="match status" value="1"/>
</dbReference>
<evidence type="ECO:0000313" key="7">
    <source>
        <dbReference type="EMBL" id="AKJ69786.1"/>
    </source>
</evidence>
<evidence type="ECO:0000256" key="1">
    <source>
        <dbReference type="ARBA" id="ARBA00000971"/>
    </source>
</evidence>
<dbReference type="InterPro" id="IPR050245">
    <property type="entry name" value="PrsA_foldase"/>
</dbReference>
<dbReference type="InterPro" id="IPR000297">
    <property type="entry name" value="PPIase_PpiC"/>
</dbReference>
<dbReference type="EC" id="5.2.1.8" evidence="3"/>
<evidence type="ECO:0000256" key="3">
    <source>
        <dbReference type="ARBA" id="ARBA00013194"/>
    </source>
</evidence>
<sequence>MSLSVNGIAIDPRTLAEEIDQHRDRDDPESAARQALVARELLRQRAVELRLLGEDGVFDESVIDALVTSDVRVMPPSLEDCQTYYANHATQFRQGDKVTLSQILFAAAPTTPLSVVLRRAEDTLQAVLADPSRFDALARQCSACGHAQQERHVGELVRGQSVPEFELVVFNGDRLGVLPRLVNTRFGFHVVRIERRVVGEVPGFDAVRERVEQVLWQQNRRQALRHYVALLAGTAEISGMATSPGGGWLQ</sequence>
<dbReference type="Gene3D" id="3.10.50.40">
    <property type="match status" value="1"/>
</dbReference>
<evidence type="ECO:0000313" key="8">
    <source>
        <dbReference type="Proteomes" id="UP000036700"/>
    </source>
</evidence>
<dbReference type="AlphaFoldDB" id="A0A0G3EYD5"/>
<dbReference type="GO" id="GO:0003755">
    <property type="term" value="F:peptidyl-prolyl cis-trans isomerase activity"/>
    <property type="evidence" value="ECO:0007669"/>
    <property type="project" value="UniProtKB-KW"/>
</dbReference>
<gene>
    <name evidence="7" type="ORF">ABW99_17825</name>
</gene>
<keyword evidence="8" id="KW-1185">Reference proteome</keyword>
<comment type="similarity">
    <text evidence="2">Belongs to the PpiC/parvulin rotamase family.</text>
</comment>
<dbReference type="OrthoDB" id="9769613at2"/>
<keyword evidence="5" id="KW-0413">Isomerase</keyword>
<dbReference type="PATRIC" id="fig|445709.3.peg.3764"/>
<evidence type="ECO:0000256" key="4">
    <source>
        <dbReference type="ARBA" id="ARBA00023110"/>
    </source>
</evidence>
<protein>
    <recommendedName>
        <fullName evidence="3">peptidylprolyl isomerase</fullName>
        <ecNumber evidence="3">5.2.1.8</ecNumber>
    </recommendedName>
</protein>
<feature type="domain" description="PpiC" evidence="6">
    <location>
        <begin position="95"/>
        <end position="195"/>
    </location>
</feature>
<reference evidence="8" key="1">
    <citation type="submission" date="2015-06" db="EMBL/GenBank/DDBJ databases">
        <authorList>
            <person name="Lim Y.L."/>
            <person name="Ee R."/>
            <person name="Yong D."/>
            <person name="How K.Y."/>
            <person name="Yin W.F."/>
            <person name="Chan K.G."/>
        </authorList>
    </citation>
    <scope>NUCLEOTIDE SEQUENCE [LARGE SCALE GENOMIC DNA]</scope>
    <source>
        <strain evidence="8">DSM 25325</strain>
    </source>
</reference>
<dbReference type="STRING" id="445709.ABW99_17825"/>
<evidence type="ECO:0000256" key="5">
    <source>
        <dbReference type="PROSITE-ProRule" id="PRU00278"/>
    </source>
</evidence>
<dbReference type="InterPro" id="IPR046357">
    <property type="entry name" value="PPIase_dom_sf"/>
</dbReference>
<accession>A0A0G3EYD5</accession>
<evidence type="ECO:0000256" key="2">
    <source>
        <dbReference type="ARBA" id="ARBA00007656"/>
    </source>
</evidence>
<organism evidence="7 8">
    <name type="scientific">Pandoraea thiooxydans</name>
    <dbReference type="NCBI Taxonomy" id="445709"/>
    <lineage>
        <taxon>Bacteria</taxon>
        <taxon>Pseudomonadati</taxon>
        <taxon>Pseudomonadota</taxon>
        <taxon>Betaproteobacteria</taxon>
        <taxon>Burkholderiales</taxon>
        <taxon>Burkholderiaceae</taxon>
        <taxon>Pandoraea</taxon>
    </lineage>
</organism>
<dbReference type="PROSITE" id="PS50198">
    <property type="entry name" value="PPIC_PPIASE_2"/>
    <property type="match status" value="1"/>
</dbReference>